<evidence type="ECO:0000313" key="2">
    <source>
        <dbReference type="Proteomes" id="UP000542125"/>
    </source>
</evidence>
<protein>
    <recommendedName>
        <fullName evidence="3">Abi-like protein</fullName>
    </recommendedName>
</protein>
<evidence type="ECO:0000313" key="1">
    <source>
        <dbReference type="EMBL" id="NYE84848.1"/>
    </source>
</evidence>
<name>A0A7Y9IYN3_9BURK</name>
<proteinExistence type="predicted"/>
<comment type="caution">
    <text evidence="1">The sequence shown here is derived from an EMBL/GenBank/DDBJ whole genome shotgun (WGS) entry which is preliminary data.</text>
</comment>
<dbReference type="AlphaFoldDB" id="A0A7Y9IYN3"/>
<organism evidence="1 2">
    <name type="scientific">Pigmentiphaga litoralis</name>
    <dbReference type="NCBI Taxonomy" id="516702"/>
    <lineage>
        <taxon>Bacteria</taxon>
        <taxon>Pseudomonadati</taxon>
        <taxon>Pseudomonadota</taxon>
        <taxon>Betaproteobacteria</taxon>
        <taxon>Burkholderiales</taxon>
        <taxon>Alcaligenaceae</taxon>
        <taxon>Pigmentiphaga</taxon>
    </lineage>
</organism>
<dbReference type="RefSeq" id="WP_179588881.1">
    <property type="nucleotide sequence ID" value="NZ_JACBYR010000002.1"/>
</dbReference>
<accession>A0A7Y9IYN3</accession>
<gene>
    <name evidence="1" type="ORF">FHW18_004155</name>
</gene>
<sequence length="222" mass="24988">MPHRAAIQAAISPARMGTFMKAARLPNDLQSAIDLYNWNAHVSAAFLHPLHICEVVVRNTISEAIEATHGAGWPWSRGFLLNLPDSGNFNPRKELVLAAEKVRRRHGPAAPTGAVVAEIKFAFWESMLTARFDAGLWDKHLHRVLPQVPRSTKYSVVRASMNAQLKTLRHLRNRIAHHEPVFQMPLADHLDAISQLVGMRCWHTRDWLMRSQKVGGLLAARL</sequence>
<evidence type="ECO:0008006" key="3">
    <source>
        <dbReference type="Google" id="ProtNLM"/>
    </source>
</evidence>
<dbReference type="EMBL" id="JACBYR010000002">
    <property type="protein sequence ID" value="NYE84848.1"/>
    <property type="molecule type" value="Genomic_DNA"/>
</dbReference>
<keyword evidence="2" id="KW-1185">Reference proteome</keyword>
<dbReference type="Proteomes" id="UP000542125">
    <property type="component" value="Unassembled WGS sequence"/>
</dbReference>
<reference evidence="1 2" key="1">
    <citation type="submission" date="2020-07" db="EMBL/GenBank/DDBJ databases">
        <title>Genomic Encyclopedia of Type Strains, Phase IV (KMG-V): Genome sequencing to study the core and pangenomes of soil and plant-associated prokaryotes.</title>
        <authorList>
            <person name="Whitman W."/>
        </authorList>
    </citation>
    <scope>NUCLEOTIDE SEQUENCE [LARGE SCALE GENOMIC DNA]</scope>
    <source>
        <strain evidence="1 2">SAS40</strain>
    </source>
</reference>